<gene>
    <name evidence="2" type="ORF">M421DRAFT_21066</name>
</gene>
<protein>
    <submittedName>
        <fullName evidence="2">CENP-B protein</fullName>
    </submittedName>
</protein>
<dbReference type="EMBL" id="ML978997">
    <property type="protein sequence ID" value="KAF1924139.1"/>
    <property type="molecule type" value="Genomic_DNA"/>
</dbReference>
<sequence>MGKITTQLVVTGLERRGRPKAIQPGNREWVTAIAAINAAGWSVPPFLIFAGQYHLSAWYEEAEIPRDWVIAVSDNGWTNNKLGVEWLKHFNAHTKTRVVGARRLLPRVLICDGFGSHETLEILEFCLTNNIILCRLPSHTSHKLQPCNVGPFAPLKTAYRDQVERLSRGGVDVVGKEHF</sequence>
<organism evidence="2 3">
    <name type="scientific">Didymella exigua CBS 183.55</name>
    <dbReference type="NCBI Taxonomy" id="1150837"/>
    <lineage>
        <taxon>Eukaryota</taxon>
        <taxon>Fungi</taxon>
        <taxon>Dikarya</taxon>
        <taxon>Ascomycota</taxon>
        <taxon>Pezizomycotina</taxon>
        <taxon>Dothideomycetes</taxon>
        <taxon>Pleosporomycetidae</taxon>
        <taxon>Pleosporales</taxon>
        <taxon>Pleosporineae</taxon>
        <taxon>Didymellaceae</taxon>
        <taxon>Didymella</taxon>
    </lineage>
</organism>
<dbReference type="PANTHER" id="PTHR19303">
    <property type="entry name" value="TRANSPOSON"/>
    <property type="match status" value="1"/>
</dbReference>
<feature type="domain" description="DDE-1" evidence="1">
    <location>
        <begin position="27"/>
        <end position="164"/>
    </location>
</feature>
<name>A0A6A5R9Y4_9PLEO</name>
<dbReference type="InterPro" id="IPR050863">
    <property type="entry name" value="CenT-Element_Derived"/>
</dbReference>
<dbReference type="OrthoDB" id="3776963at2759"/>
<proteinExistence type="predicted"/>
<dbReference type="Pfam" id="PF03184">
    <property type="entry name" value="DDE_1"/>
    <property type="match status" value="1"/>
</dbReference>
<evidence type="ECO:0000313" key="2">
    <source>
        <dbReference type="EMBL" id="KAF1924139.1"/>
    </source>
</evidence>
<evidence type="ECO:0000259" key="1">
    <source>
        <dbReference type="Pfam" id="PF03184"/>
    </source>
</evidence>
<keyword evidence="3" id="KW-1185">Reference proteome</keyword>
<dbReference type="AlphaFoldDB" id="A0A6A5R9Y4"/>
<dbReference type="InterPro" id="IPR004875">
    <property type="entry name" value="DDE_SF_endonuclease_dom"/>
</dbReference>
<dbReference type="GO" id="GO:0005634">
    <property type="term" value="C:nucleus"/>
    <property type="evidence" value="ECO:0007669"/>
    <property type="project" value="TreeGrafter"/>
</dbReference>
<dbReference type="GeneID" id="54345865"/>
<reference evidence="2" key="1">
    <citation type="journal article" date="2020" name="Stud. Mycol.">
        <title>101 Dothideomycetes genomes: a test case for predicting lifestyles and emergence of pathogens.</title>
        <authorList>
            <person name="Haridas S."/>
            <person name="Albert R."/>
            <person name="Binder M."/>
            <person name="Bloem J."/>
            <person name="Labutti K."/>
            <person name="Salamov A."/>
            <person name="Andreopoulos B."/>
            <person name="Baker S."/>
            <person name="Barry K."/>
            <person name="Bills G."/>
            <person name="Bluhm B."/>
            <person name="Cannon C."/>
            <person name="Castanera R."/>
            <person name="Culley D."/>
            <person name="Daum C."/>
            <person name="Ezra D."/>
            <person name="Gonzalez J."/>
            <person name="Henrissat B."/>
            <person name="Kuo A."/>
            <person name="Liang C."/>
            <person name="Lipzen A."/>
            <person name="Lutzoni F."/>
            <person name="Magnuson J."/>
            <person name="Mondo S."/>
            <person name="Nolan M."/>
            <person name="Ohm R."/>
            <person name="Pangilinan J."/>
            <person name="Park H.-J."/>
            <person name="Ramirez L."/>
            <person name="Alfaro M."/>
            <person name="Sun H."/>
            <person name="Tritt A."/>
            <person name="Yoshinaga Y."/>
            <person name="Zwiers L.-H."/>
            <person name="Turgeon B."/>
            <person name="Goodwin S."/>
            <person name="Spatafora J."/>
            <person name="Crous P."/>
            <person name="Grigoriev I."/>
        </authorList>
    </citation>
    <scope>NUCLEOTIDE SEQUENCE</scope>
    <source>
        <strain evidence="2">CBS 183.55</strain>
    </source>
</reference>
<dbReference type="Proteomes" id="UP000800082">
    <property type="component" value="Unassembled WGS sequence"/>
</dbReference>
<dbReference type="RefSeq" id="XP_033444392.1">
    <property type="nucleotide sequence ID" value="XM_033588218.1"/>
</dbReference>
<accession>A0A6A5R9Y4</accession>
<feature type="non-terminal residue" evidence="2">
    <location>
        <position position="179"/>
    </location>
</feature>
<dbReference type="PANTHER" id="PTHR19303:SF74">
    <property type="entry name" value="POGO TRANSPOSABLE ELEMENT WITH KRAB DOMAIN"/>
    <property type="match status" value="1"/>
</dbReference>
<dbReference type="GO" id="GO:0003677">
    <property type="term" value="F:DNA binding"/>
    <property type="evidence" value="ECO:0007669"/>
    <property type="project" value="TreeGrafter"/>
</dbReference>
<evidence type="ECO:0000313" key="3">
    <source>
        <dbReference type="Proteomes" id="UP000800082"/>
    </source>
</evidence>